<keyword evidence="2" id="KW-1185">Reference proteome</keyword>
<comment type="caution">
    <text evidence="1">The sequence shown here is derived from an EMBL/GenBank/DDBJ whole genome shotgun (WGS) entry which is preliminary data.</text>
</comment>
<protein>
    <recommendedName>
        <fullName evidence="3">TIGR04255 family protein</fullName>
    </recommendedName>
</protein>
<proteinExistence type="predicted"/>
<evidence type="ECO:0000313" key="1">
    <source>
        <dbReference type="EMBL" id="CAE6851147.1"/>
    </source>
</evidence>
<dbReference type="Proteomes" id="UP000674425">
    <property type="component" value="Unassembled WGS sequence"/>
</dbReference>
<organism evidence="1 2">
    <name type="scientific">Paraburkholderia aspalathi</name>
    <dbReference type="NCBI Taxonomy" id="1324617"/>
    <lineage>
        <taxon>Bacteria</taxon>
        <taxon>Pseudomonadati</taxon>
        <taxon>Pseudomonadota</taxon>
        <taxon>Betaproteobacteria</taxon>
        <taxon>Burkholderiales</taxon>
        <taxon>Burkholderiaceae</taxon>
        <taxon>Paraburkholderia</taxon>
    </lineage>
</organism>
<sequence>MGAPLRNPPVYFTVAQVRFNALLKLAEYLPSIQEAMRRAGFPDFVTHKSIGLQIAMQDGQAVPTPVQQERFLFGTTDKAHSFVIGPEFLTLQSTNYGTFEDFSGMFLEGLARVHDVVQLDFTDRVGLRYLDHVAPKTHDSLGQYLASEVLGLSARFGGTPVHSFSETLNIVGDVRLLSRVVIQNGGLSFPPDLLPERMEINPRFLTFTGHHALLDTDGSVEGREVFSSDFVCRQLQTIHEVIGSAFKATVTKHALKVWDEK</sequence>
<dbReference type="InterPro" id="IPR026349">
    <property type="entry name" value="CHP04255"/>
</dbReference>
<name>A0ABM8T284_9BURK</name>
<dbReference type="EMBL" id="CAJNAU010000121">
    <property type="protein sequence ID" value="CAE6851147.1"/>
    <property type="molecule type" value="Genomic_DNA"/>
</dbReference>
<evidence type="ECO:0008006" key="3">
    <source>
        <dbReference type="Google" id="ProtNLM"/>
    </source>
</evidence>
<accession>A0ABM8T284</accession>
<gene>
    <name evidence="1" type="ORF">R69658_07162</name>
</gene>
<dbReference type="RefSeq" id="WP_200622128.1">
    <property type="nucleotide sequence ID" value="NZ_CAJNAU010000121.1"/>
</dbReference>
<dbReference type="NCBIfam" id="TIGR04255">
    <property type="entry name" value="sporadTIGR04255"/>
    <property type="match status" value="1"/>
</dbReference>
<evidence type="ECO:0000313" key="2">
    <source>
        <dbReference type="Proteomes" id="UP000674425"/>
    </source>
</evidence>
<reference evidence="1 2" key="1">
    <citation type="submission" date="2021-02" db="EMBL/GenBank/DDBJ databases">
        <authorList>
            <person name="Vanwijnsberghe S."/>
        </authorList>
    </citation>
    <scope>NUCLEOTIDE SEQUENCE [LARGE SCALE GENOMIC DNA]</scope>
    <source>
        <strain evidence="1 2">R-69658</strain>
    </source>
</reference>